<evidence type="ECO:0000256" key="5">
    <source>
        <dbReference type="ARBA" id="ARBA00023136"/>
    </source>
</evidence>
<comment type="caution">
    <text evidence="12">The sequence shown here is derived from an EMBL/GenBank/DDBJ whole genome shotgun (WGS) entry which is preliminary data.</text>
</comment>
<evidence type="ECO:0000256" key="2">
    <source>
        <dbReference type="ARBA" id="ARBA00022658"/>
    </source>
</evidence>
<dbReference type="PROSITE" id="PS51420">
    <property type="entry name" value="RHO"/>
    <property type="match status" value="1"/>
</dbReference>
<dbReference type="AlphaFoldDB" id="A0A8J5FIT7"/>
<dbReference type="FunFam" id="3.40.50.300:FF:000274">
    <property type="entry name" value="ras-related protein RABA5a"/>
    <property type="match status" value="1"/>
</dbReference>
<evidence type="ECO:0000256" key="7">
    <source>
        <dbReference type="ARBA" id="ARBA00023289"/>
    </source>
</evidence>
<proteinExistence type="inferred from homology"/>
<evidence type="ECO:0000313" key="13">
    <source>
        <dbReference type="Proteomes" id="UP000734854"/>
    </source>
</evidence>
<keyword evidence="6" id="KW-0449">Lipoprotein</keyword>
<organism evidence="12 13">
    <name type="scientific">Zingiber officinale</name>
    <name type="common">Ginger</name>
    <name type="synonym">Amomum zingiber</name>
    <dbReference type="NCBI Taxonomy" id="94328"/>
    <lineage>
        <taxon>Eukaryota</taxon>
        <taxon>Viridiplantae</taxon>
        <taxon>Streptophyta</taxon>
        <taxon>Embryophyta</taxon>
        <taxon>Tracheophyta</taxon>
        <taxon>Spermatophyta</taxon>
        <taxon>Magnoliopsida</taxon>
        <taxon>Liliopsida</taxon>
        <taxon>Zingiberales</taxon>
        <taxon>Zingiberaceae</taxon>
        <taxon>Zingiber</taxon>
    </lineage>
</organism>
<evidence type="ECO:0000259" key="11">
    <source>
        <dbReference type="PROSITE" id="PS51334"/>
    </source>
</evidence>
<dbReference type="PROSITE" id="PS51419">
    <property type="entry name" value="RAB"/>
    <property type="match status" value="1"/>
</dbReference>
<keyword evidence="4" id="KW-0342">GTP-binding</keyword>
<comment type="subcellular location">
    <subcellularLocation>
        <location evidence="8">Endomembrane system</location>
        <topology evidence="8">Lipid-anchor</topology>
    </subcellularLocation>
</comment>
<gene>
    <name evidence="12" type="ORF">ZIOFF_050402</name>
</gene>
<dbReference type="FunFam" id="1.20.58.2010:FF:000004">
    <property type="entry name" value="Rop guanine nucleotide exchange factor 1"/>
    <property type="match status" value="1"/>
</dbReference>
<evidence type="ECO:0000256" key="3">
    <source>
        <dbReference type="ARBA" id="ARBA00022741"/>
    </source>
</evidence>
<comment type="similarity">
    <text evidence="1">Belongs to the small GTPase superfamily. Rab family.</text>
</comment>
<feature type="compositionally biased region" description="Low complexity" evidence="10">
    <location>
        <begin position="53"/>
        <end position="68"/>
    </location>
</feature>
<name>A0A8J5FIT7_ZINOF</name>
<evidence type="ECO:0000256" key="10">
    <source>
        <dbReference type="SAM" id="MobiDB-lite"/>
    </source>
</evidence>
<reference evidence="12 13" key="1">
    <citation type="submission" date="2020-08" db="EMBL/GenBank/DDBJ databases">
        <title>Plant Genome Project.</title>
        <authorList>
            <person name="Zhang R.-G."/>
        </authorList>
    </citation>
    <scope>NUCLEOTIDE SEQUENCE [LARGE SCALE GENOMIC DNA]</scope>
    <source>
        <tissue evidence="12">Rhizome</tissue>
    </source>
</reference>
<dbReference type="InterPro" id="IPR038937">
    <property type="entry name" value="RopGEF"/>
</dbReference>
<dbReference type="GO" id="GO:0005085">
    <property type="term" value="F:guanyl-nucleotide exchange factor activity"/>
    <property type="evidence" value="ECO:0007669"/>
    <property type="project" value="UniProtKB-UniRule"/>
</dbReference>
<feature type="compositionally biased region" description="Basic and acidic residues" evidence="10">
    <location>
        <begin position="24"/>
        <end position="39"/>
    </location>
</feature>
<keyword evidence="2 9" id="KW-0344">Guanine-nucleotide releasing factor</keyword>
<evidence type="ECO:0000313" key="12">
    <source>
        <dbReference type="EMBL" id="KAG6489142.1"/>
    </source>
</evidence>
<dbReference type="InterPro" id="IPR005225">
    <property type="entry name" value="Small_GTP-bd"/>
</dbReference>
<feature type="region of interest" description="Disordered" evidence="10">
    <location>
        <begin position="22"/>
        <end position="83"/>
    </location>
</feature>
<sequence length="844" mass="93373">MADLRDWGEEVVVLAVMADGVEEEKEKCCEGEESSRDEVETGGDLFSEEEGCDSSCSRSSLGTSSSVEQTAAPPPVGWPLKQSSVSGFEIDDEIKKAGEGDDHDGLVGDLKPKCSEMEMMKERFAKLLLGEDMSGCGKGVCTALAISNAITNLSTAFGQLWRLEPLAPEKKTMWRREMEWLLCVSDHIVEMIPSWQTFPDGTKLEVMTCRPRSDLYINLPALRKLDNMLLEVLDSFNETEFWYVDQGILAPDNDGGGGSASFRTLHRREDKWWLPVPRLPADGLQEQTRKALNHKRESTSQILKAAMAINSNTLSEMEVPEPYLASLPKSGRASLGDLLYRFVTSDQFTPECLLDCLGLSSDHQVLEVANRVEASIYIWRRRASAKPLLAERAETLLICLKQRFPNLSQTALDTSKIQFNKDIGKSILESYSRVLESLAFNIVARIDDLLHVDEYCRHSDQNSSSVLPPALGIMAKKKKNAAAVPVSGTVPYMAAYGTPLISCSSRGERSPLAYSKKHNNRGFGVKKVLTSYLSSELQKSKGSGYEAESSSCSSSSLDPFSIFCSNSFGFSVFESVSDRRFLCLIVDFDHDSSQPVLYDYLFKIVLIGDSGVGKSNILSRFTRNEFSLDSKSTIGVEFATKTLQIGRTKTNTSKRIAKARKLNRHVAADCVMQNATFSTPQSVEGKTVKAQIWDTAGQERYRAITSAYYRGAVGALLVYDITKKQTFDNMQRWLHELRDHADSNIVVMMAGNKSDLTHLRAVSEREGQEYAEKEELSFLETSALGSENIEKAFQTILTEIYHIMNKKALAAQEAARNTAPPSQGTTINVTDSSAGSSNTFCCSS</sequence>
<dbReference type="InterPro" id="IPR001806">
    <property type="entry name" value="Small_GTPase"/>
</dbReference>
<dbReference type="NCBIfam" id="TIGR00231">
    <property type="entry name" value="small_GTP"/>
    <property type="match status" value="1"/>
</dbReference>
<dbReference type="SMART" id="SM00175">
    <property type="entry name" value="RAB"/>
    <property type="match status" value="1"/>
</dbReference>
<dbReference type="Proteomes" id="UP000734854">
    <property type="component" value="Unassembled WGS sequence"/>
</dbReference>
<evidence type="ECO:0000256" key="1">
    <source>
        <dbReference type="ARBA" id="ARBA00006270"/>
    </source>
</evidence>
<dbReference type="InterPro" id="IPR005512">
    <property type="entry name" value="PRONE_dom"/>
</dbReference>
<dbReference type="PROSITE" id="PS51421">
    <property type="entry name" value="RAS"/>
    <property type="match status" value="1"/>
</dbReference>
<dbReference type="Gene3D" id="1.20.58.2010">
    <property type="entry name" value="PRONE domain, subdomain 1"/>
    <property type="match status" value="2"/>
</dbReference>
<dbReference type="EMBL" id="JACMSC010000014">
    <property type="protein sequence ID" value="KAG6489142.1"/>
    <property type="molecule type" value="Genomic_DNA"/>
</dbReference>
<dbReference type="PROSITE" id="PS51334">
    <property type="entry name" value="PRONE"/>
    <property type="match status" value="1"/>
</dbReference>
<dbReference type="InterPro" id="IPR027417">
    <property type="entry name" value="P-loop_NTPase"/>
</dbReference>
<dbReference type="SMART" id="SM00176">
    <property type="entry name" value="RAN"/>
    <property type="match status" value="1"/>
</dbReference>
<dbReference type="PRINTS" id="PR00449">
    <property type="entry name" value="RASTRNSFRMNG"/>
</dbReference>
<dbReference type="GO" id="GO:0005525">
    <property type="term" value="F:GTP binding"/>
    <property type="evidence" value="ECO:0007669"/>
    <property type="project" value="UniProtKB-KW"/>
</dbReference>
<feature type="domain" description="PRONE" evidence="11">
    <location>
        <begin position="107"/>
        <end position="463"/>
    </location>
</feature>
<protein>
    <recommendedName>
        <fullName evidence="11">PRONE domain-containing protein</fullName>
    </recommendedName>
</protein>
<keyword evidence="13" id="KW-1185">Reference proteome</keyword>
<dbReference type="GO" id="GO:0003924">
    <property type="term" value="F:GTPase activity"/>
    <property type="evidence" value="ECO:0007669"/>
    <property type="project" value="InterPro"/>
</dbReference>
<dbReference type="CDD" id="cd01868">
    <property type="entry name" value="Rab11_like"/>
    <property type="match status" value="1"/>
</dbReference>
<evidence type="ECO:0000256" key="6">
    <source>
        <dbReference type="ARBA" id="ARBA00023288"/>
    </source>
</evidence>
<dbReference type="PANTHER" id="PTHR33101:SF14">
    <property type="entry name" value="ROP GUANINE NUCLEOTIDE EXCHANGE FACTOR 7"/>
    <property type="match status" value="1"/>
</dbReference>
<dbReference type="SUPFAM" id="SSF52540">
    <property type="entry name" value="P-loop containing nucleoside triphosphate hydrolases"/>
    <property type="match status" value="1"/>
</dbReference>
<dbReference type="SMART" id="SM00174">
    <property type="entry name" value="RHO"/>
    <property type="match status" value="1"/>
</dbReference>
<dbReference type="PANTHER" id="PTHR33101">
    <property type="entry name" value="ROP GUANINE NUCLEOTIDE EXCHANGE FACTOR 1"/>
    <property type="match status" value="1"/>
</dbReference>
<evidence type="ECO:0000256" key="4">
    <source>
        <dbReference type="ARBA" id="ARBA00023134"/>
    </source>
</evidence>
<keyword evidence="3" id="KW-0547">Nucleotide-binding</keyword>
<dbReference type="SMART" id="SM00173">
    <property type="entry name" value="RAS"/>
    <property type="match status" value="1"/>
</dbReference>
<dbReference type="Pfam" id="PF03759">
    <property type="entry name" value="PRONE"/>
    <property type="match status" value="2"/>
</dbReference>
<dbReference type="Pfam" id="PF00071">
    <property type="entry name" value="Ras"/>
    <property type="match status" value="2"/>
</dbReference>
<evidence type="ECO:0000256" key="8">
    <source>
        <dbReference type="ARBA" id="ARBA00037868"/>
    </source>
</evidence>
<feature type="compositionally biased region" description="Polar residues" evidence="10">
    <location>
        <begin position="819"/>
        <end position="844"/>
    </location>
</feature>
<dbReference type="Gene3D" id="3.40.50.300">
    <property type="entry name" value="P-loop containing nucleotide triphosphate hydrolases"/>
    <property type="match status" value="1"/>
</dbReference>
<accession>A0A8J5FIT7</accession>
<keyword evidence="5" id="KW-0472">Membrane</keyword>
<feature type="region of interest" description="Disordered" evidence="10">
    <location>
        <begin position="816"/>
        <end position="844"/>
    </location>
</feature>
<dbReference type="GO" id="GO:0012505">
    <property type="term" value="C:endomembrane system"/>
    <property type="evidence" value="ECO:0007669"/>
    <property type="project" value="UniProtKB-SubCell"/>
</dbReference>
<keyword evidence="7" id="KW-0636">Prenylation</keyword>
<evidence type="ECO:0000256" key="9">
    <source>
        <dbReference type="PROSITE-ProRule" id="PRU00663"/>
    </source>
</evidence>